<evidence type="ECO:0000256" key="1">
    <source>
        <dbReference type="SAM" id="SignalP"/>
    </source>
</evidence>
<proteinExistence type="predicted"/>
<keyword evidence="1" id="KW-0732">Signal</keyword>
<dbReference type="InterPro" id="IPR036941">
    <property type="entry name" value="Rcpt_L-dom_sf"/>
</dbReference>
<evidence type="ECO:0000313" key="2">
    <source>
        <dbReference type="EMBL" id="KAK7426235.1"/>
    </source>
</evidence>
<gene>
    <name evidence="2" type="ORF">QQZ08_007265</name>
</gene>
<comment type="caution">
    <text evidence="2">The sequence shown here is derived from an EMBL/GenBank/DDBJ whole genome shotgun (WGS) entry which is preliminary data.</text>
</comment>
<dbReference type="Gene3D" id="3.80.20.20">
    <property type="entry name" value="Receptor L-domain"/>
    <property type="match status" value="1"/>
</dbReference>
<accession>A0ABR1HY91</accession>
<sequence length="381" mass="42186">MVQWNRSLAVVLSLPLCTWFAGATADCPDVEIFTINSQEDADQLSKCRTFKGDIIISRDAVGNITLEGPVKIDGKVYTDSDGSEDISRLSAISSDTIETIIGDLNISSLGELKSISLPSLSLVGGSLTISKLPELADLHLVGINSVASFRLISAPKLLNAEIGSPLLSEDLDVGLKHITDETDAVIEVRDVGLEGLNGLVDFWNASTFILEDMPNLDKALLLALRIGQARISGNGKLKLFMSEKWVGSVQPVLETLNITGVRHISPCLWPDVHEFIAVNNTAEYLHFGFKQVQRLEIRDNPYMKTLVPWNGNNLWEWNLTDVLIQNNPLLSLKQYPRRANNDSLTESDCPFMYGNKKDAWTWYPFHMKTVVINASIDNTFL</sequence>
<evidence type="ECO:0000313" key="3">
    <source>
        <dbReference type="Proteomes" id="UP001498421"/>
    </source>
</evidence>
<name>A0ABR1HY91_9HYPO</name>
<dbReference type="Proteomes" id="UP001498421">
    <property type="component" value="Unassembled WGS sequence"/>
</dbReference>
<feature type="chain" id="PRO_5047167651" evidence="1">
    <location>
        <begin position="26"/>
        <end position="381"/>
    </location>
</feature>
<dbReference type="EMBL" id="JAZAVK010000069">
    <property type="protein sequence ID" value="KAK7426235.1"/>
    <property type="molecule type" value="Genomic_DNA"/>
</dbReference>
<keyword evidence="3" id="KW-1185">Reference proteome</keyword>
<protein>
    <submittedName>
        <fullName evidence="2">Uncharacterized protein</fullName>
    </submittedName>
</protein>
<dbReference type="SUPFAM" id="SSF52058">
    <property type="entry name" value="L domain-like"/>
    <property type="match status" value="1"/>
</dbReference>
<reference evidence="2 3" key="1">
    <citation type="journal article" date="2025" name="Microbiol. Resour. Announc.">
        <title>Draft genome sequences for Neonectria magnoliae and Neonectria punicea, canker pathogens of Liriodendron tulipifera and Acer saccharum in West Virginia.</title>
        <authorList>
            <person name="Petronek H.M."/>
            <person name="Kasson M.T."/>
            <person name="Metheny A.M."/>
            <person name="Stauder C.M."/>
            <person name="Lovett B."/>
            <person name="Lynch S.C."/>
            <person name="Garnas J.R."/>
            <person name="Kasson L.R."/>
            <person name="Stajich J.E."/>
        </authorList>
    </citation>
    <scope>NUCLEOTIDE SEQUENCE [LARGE SCALE GENOMIC DNA]</scope>
    <source>
        <strain evidence="2 3">NRRL 64651</strain>
    </source>
</reference>
<organism evidence="2 3">
    <name type="scientific">Neonectria magnoliae</name>
    <dbReference type="NCBI Taxonomy" id="2732573"/>
    <lineage>
        <taxon>Eukaryota</taxon>
        <taxon>Fungi</taxon>
        <taxon>Dikarya</taxon>
        <taxon>Ascomycota</taxon>
        <taxon>Pezizomycotina</taxon>
        <taxon>Sordariomycetes</taxon>
        <taxon>Hypocreomycetidae</taxon>
        <taxon>Hypocreales</taxon>
        <taxon>Nectriaceae</taxon>
        <taxon>Neonectria</taxon>
    </lineage>
</organism>
<feature type="signal peptide" evidence="1">
    <location>
        <begin position="1"/>
        <end position="25"/>
    </location>
</feature>